<sequence>MFSYLLHRLGLFCLTLEFIYHTHVFLLSVIHSTPTHINHSYTITHNSTTAFTHTHLVYQSTTLTQTSVYHTHISCHSVNHLNHSLINVYS</sequence>
<protein>
    <submittedName>
        <fullName evidence="1">Uncharacterized protein</fullName>
    </submittedName>
</protein>
<reference evidence="1" key="1">
    <citation type="submission" date="2015-07" db="EMBL/GenBank/DDBJ databases">
        <title>MeaNS - Measles Nucleotide Surveillance Program.</title>
        <authorList>
            <person name="Tran T."/>
            <person name="Druce J."/>
        </authorList>
    </citation>
    <scope>NUCLEOTIDE SEQUENCE</scope>
    <source>
        <strain evidence="1">UCB-OBI-ISO-001</strain>
        <tissue evidence="1">Gonad</tissue>
    </source>
</reference>
<accession>A0A0L8GGH1</accession>
<proteinExistence type="predicted"/>
<dbReference type="EMBL" id="KQ421871">
    <property type="protein sequence ID" value="KOF76106.1"/>
    <property type="molecule type" value="Genomic_DNA"/>
</dbReference>
<dbReference type="AlphaFoldDB" id="A0A0L8GGH1"/>
<gene>
    <name evidence="1" type="ORF">OCBIM_22033789mg</name>
</gene>
<name>A0A0L8GGH1_OCTBM</name>
<evidence type="ECO:0000313" key="1">
    <source>
        <dbReference type="EMBL" id="KOF76106.1"/>
    </source>
</evidence>
<organism evidence="1">
    <name type="scientific">Octopus bimaculoides</name>
    <name type="common">California two-spotted octopus</name>
    <dbReference type="NCBI Taxonomy" id="37653"/>
    <lineage>
        <taxon>Eukaryota</taxon>
        <taxon>Metazoa</taxon>
        <taxon>Spiralia</taxon>
        <taxon>Lophotrochozoa</taxon>
        <taxon>Mollusca</taxon>
        <taxon>Cephalopoda</taxon>
        <taxon>Coleoidea</taxon>
        <taxon>Octopodiformes</taxon>
        <taxon>Octopoda</taxon>
        <taxon>Incirrata</taxon>
        <taxon>Octopodidae</taxon>
        <taxon>Octopus</taxon>
    </lineage>
</organism>